<dbReference type="AlphaFoldDB" id="A0A1X0QDX4"/>
<sequence>MLKLKDLVNESFGINMSMSKVNRCLRQFHYTLKQVSFVLERSCDQIIEQKLDTLANSMILKNFIKIRTSCFWMKLVSLFQQRQKKTFDHKYICSCHCFCYNE</sequence>
<dbReference type="Proteomes" id="UP000192501">
    <property type="component" value="Unassembled WGS sequence"/>
</dbReference>
<protein>
    <submittedName>
        <fullName evidence="1">Uncharacterized protein</fullName>
    </submittedName>
</protein>
<evidence type="ECO:0000313" key="2">
    <source>
        <dbReference type="Proteomes" id="UP000192501"/>
    </source>
</evidence>
<evidence type="ECO:0000313" key="1">
    <source>
        <dbReference type="EMBL" id="ORD97864.1"/>
    </source>
</evidence>
<accession>A0A1X0QDX4</accession>
<reference evidence="1 2" key="1">
    <citation type="journal article" date="2017" name="Environ. Microbiol.">
        <title>Decay of the glycolytic pathway and adaptation to intranuclear parasitism within Enterocytozoonidae microsporidia.</title>
        <authorList>
            <person name="Wiredu Boakye D."/>
            <person name="Jaroenlak P."/>
            <person name="Prachumwat A."/>
            <person name="Williams T.A."/>
            <person name="Bateman K.S."/>
            <person name="Itsathitphaisarn O."/>
            <person name="Sritunyalucksana K."/>
            <person name="Paszkiewicz K.H."/>
            <person name="Moore K.A."/>
            <person name="Stentiford G.D."/>
            <person name="Williams B.A."/>
        </authorList>
    </citation>
    <scope>NUCLEOTIDE SEQUENCE [LARGE SCALE GENOMIC DNA]</scope>
    <source>
        <strain evidence="2">canceri</strain>
    </source>
</reference>
<proteinExistence type="predicted"/>
<gene>
    <name evidence="1" type="ORF">A0H76_260</name>
</gene>
<name>A0A1X0QDX4_9MICR</name>
<dbReference type="EMBL" id="LTAI01000997">
    <property type="protein sequence ID" value="ORD97864.1"/>
    <property type="molecule type" value="Genomic_DNA"/>
</dbReference>
<organism evidence="1 2">
    <name type="scientific">Hepatospora eriocheir</name>
    <dbReference type="NCBI Taxonomy" id="1081669"/>
    <lineage>
        <taxon>Eukaryota</taxon>
        <taxon>Fungi</taxon>
        <taxon>Fungi incertae sedis</taxon>
        <taxon>Microsporidia</taxon>
        <taxon>Hepatosporidae</taxon>
        <taxon>Hepatospora</taxon>
    </lineage>
</organism>
<dbReference type="VEuPathDB" id="MicrosporidiaDB:A0H76_260"/>
<comment type="caution">
    <text evidence="1">The sequence shown here is derived from an EMBL/GenBank/DDBJ whole genome shotgun (WGS) entry which is preliminary data.</text>
</comment>